<name>A7RY49_NEMVE</name>
<evidence type="ECO:0000256" key="12">
    <source>
        <dbReference type="ARBA" id="ARBA00093359"/>
    </source>
</evidence>
<evidence type="ECO:0000256" key="14">
    <source>
        <dbReference type="SAM" id="MobiDB-lite"/>
    </source>
</evidence>
<dbReference type="PANTHER" id="PTHR13453">
    <property type="entry name" value="KAT8 REGULATORY NSL COMPLEX SUBUNIT 2"/>
    <property type="match status" value="1"/>
</dbReference>
<dbReference type="InParanoid" id="A7RY49"/>
<evidence type="ECO:0000259" key="15">
    <source>
        <dbReference type="Pfam" id="PF13891"/>
    </source>
</evidence>
<evidence type="ECO:0000256" key="13">
    <source>
        <dbReference type="ARBA" id="ARBA00093543"/>
    </source>
</evidence>
<feature type="compositionally biased region" description="Acidic residues" evidence="14">
    <location>
        <begin position="150"/>
        <end position="159"/>
    </location>
</feature>
<dbReference type="InterPro" id="IPR026316">
    <property type="entry name" value="NSL2"/>
</dbReference>
<keyword evidence="6" id="KW-0832">Ubl conjugation</keyword>
<dbReference type="STRING" id="45351.A7RY49"/>
<dbReference type="EMBL" id="DS469552">
    <property type="protein sequence ID" value="EDO43636.1"/>
    <property type="molecule type" value="Genomic_DNA"/>
</dbReference>
<dbReference type="eggNOG" id="ENOG502QTMA">
    <property type="taxonomic scope" value="Eukaryota"/>
</dbReference>
<dbReference type="AlphaFoldDB" id="A7RY49"/>
<proteinExistence type="predicted"/>
<keyword evidence="8" id="KW-0496">Mitochondrion</keyword>
<reference evidence="16 17" key="1">
    <citation type="journal article" date="2007" name="Science">
        <title>Sea anemone genome reveals ancestral eumetazoan gene repertoire and genomic organization.</title>
        <authorList>
            <person name="Putnam N.H."/>
            <person name="Srivastava M."/>
            <person name="Hellsten U."/>
            <person name="Dirks B."/>
            <person name="Chapman J."/>
            <person name="Salamov A."/>
            <person name="Terry A."/>
            <person name="Shapiro H."/>
            <person name="Lindquist E."/>
            <person name="Kapitonov V.V."/>
            <person name="Jurka J."/>
            <person name="Genikhovich G."/>
            <person name="Grigoriev I.V."/>
            <person name="Lucas S.M."/>
            <person name="Steele R.E."/>
            <person name="Finnerty J.R."/>
            <person name="Technau U."/>
            <person name="Martindale M.Q."/>
            <person name="Rokhsar D.S."/>
        </authorList>
    </citation>
    <scope>NUCLEOTIDE SEQUENCE [LARGE SCALE GENOMIC DNA]</scope>
    <source>
        <strain evidence="17">CH2 X CH6</strain>
    </source>
</reference>
<protein>
    <recommendedName>
        <fullName evidence="3">KAT8 regulatory NSL complex subunit 2</fullName>
    </recommendedName>
    <alternativeName>
        <fullName evidence="11">NSL complex protein NSL2</fullName>
    </alternativeName>
    <alternativeName>
        <fullName evidence="10">Non-specific lethal 2 homolog</fullName>
    </alternativeName>
</protein>
<dbReference type="Pfam" id="PF13891">
    <property type="entry name" value="zf-C3HC3H_KANSL2"/>
    <property type="match status" value="1"/>
</dbReference>
<dbReference type="GO" id="GO:0000123">
    <property type="term" value="C:histone acetyltransferase complex"/>
    <property type="evidence" value="ECO:0007669"/>
    <property type="project" value="InterPro"/>
</dbReference>
<accession>A7RY49</accession>
<evidence type="ECO:0000256" key="11">
    <source>
        <dbReference type="ARBA" id="ARBA00033378"/>
    </source>
</evidence>
<dbReference type="InterPro" id="IPR025927">
    <property type="entry name" value="Znf_KANL2-like"/>
</dbReference>
<keyword evidence="5" id="KW-0597">Phosphoprotein</keyword>
<sequence>QKSSNLCCYSQRVCSLEKLKGFDFCHKHILEDKASPFKPCDFLAKSNGKRCTNPAPKLPDKEKSYCIIHTRKAVLRRAVEKRRKRRQRKQRQEGEGDYGEDYNRAPAKRWRHLSSAKSTDEPQSQDDDDDEEEDDDGSLKVDSAWHGDVDSDAESVDSDDGDILRHAGVWTVDEAIRSCCDKMVQLKTLYVGQYTRLIHVLQEKRRKYYQLIQAEEDEETGKFLIN</sequence>
<dbReference type="HOGENOM" id="CLU_029808_1_0_1"/>
<evidence type="ECO:0000256" key="4">
    <source>
        <dbReference type="ARBA" id="ARBA00022499"/>
    </source>
</evidence>
<comment type="subunit">
    <text evidence="13">Component of the NSL complex at least composed of KAT8/MOF, KANSL1, KANSL2, KANSL3, MCRS1, PHF20, OGT1/OGT, WDR5 and HCFC1.</text>
</comment>
<dbReference type="PANTHER" id="PTHR13453:SF1">
    <property type="entry name" value="KAT8 REGULATORY NSL COMPLEX SUBUNIT 2"/>
    <property type="match status" value="1"/>
</dbReference>
<evidence type="ECO:0000256" key="3">
    <source>
        <dbReference type="ARBA" id="ARBA00015508"/>
    </source>
</evidence>
<keyword evidence="7" id="KW-0156">Chromatin regulator</keyword>
<feature type="domain" description="KANL2-like probable zinc-finger" evidence="15">
    <location>
        <begin position="8"/>
        <end position="70"/>
    </location>
</feature>
<feature type="region of interest" description="Disordered" evidence="14">
    <location>
        <begin position="78"/>
        <end position="159"/>
    </location>
</feature>
<evidence type="ECO:0000256" key="2">
    <source>
        <dbReference type="ARBA" id="ARBA00004173"/>
    </source>
</evidence>
<evidence type="ECO:0000256" key="7">
    <source>
        <dbReference type="ARBA" id="ARBA00022853"/>
    </source>
</evidence>
<evidence type="ECO:0000256" key="5">
    <source>
        <dbReference type="ARBA" id="ARBA00022553"/>
    </source>
</evidence>
<feature type="compositionally biased region" description="Basic and acidic residues" evidence="14">
    <location>
        <begin position="137"/>
        <end position="149"/>
    </location>
</feature>
<dbReference type="GO" id="GO:0005739">
    <property type="term" value="C:mitochondrion"/>
    <property type="evidence" value="ECO:0007669"/>
    <property type="project" value="UniProtKB-SubCell"/>
</dbReference>
<dbReference type="PhylomeDB" id="A7RY49"/>
<dbReference type="GO" id="GO:0006325">
    <property type="term" value="P:chromatin organization"/>
    <property type="evidence" value="ECO:0007669"/>
    <property type="project" value="UniProtKB-KW"/>
</dbReference>
<evidence type="ECO:0000256" key="6">
    <source>
        <dbReference type="ARBA" id="ARBA00022843"/>
    </source>
</evidence>
<feature type="compositionally biased region" description="Basic residues" evidence="14">
    <location>
        <begin position="78"/>
        <end position="89"/>
    </location>
</feature>
<dbReference type="GO" id="GO:0005634">
    <property type="term" value="C:nucleus"/>
    <property type="evidence" value="ECO:0007669"/>
    <property type="project" value="UniProtKB-SubCell"/>
</dbReference>
<feature type="non-terminal residue" evidence="16">
    <location>
        <position position="226"/>
    </location>
</feature>
<keyword evidence="4" id="KW-1017">Isopeptide bond</keyword>
<evidence type="ECO:0000256" key="1">
    <source>
        <dbReference type="ARBA" id="ARBA00004123"/>
    </source>
</evidence>
<evidence type="ECO:0000256" key="8">
    <source>
        <dbReference type="ARBA" id="ARBA00023128"/>
    </source>
</evidence>
<keyword evidence="9" id="KW-0539">Nucleus</keyword>
<comment type="function">
    <text evidence="12">Non-catalytic component of the NSL histone acetyltransferase complex, a multiprotein complex that mediates histone H4 acetylation at 'Lys-5'- and 'Lys-8' (H4K5ac and H4K8ac) at transcription start sites and promotes transcription initiation. Required for NSL complex stability and for transcription of intraciliary transport genes in both ciliated and non-ciliated cells by regulating histone H4 acetylation at 'Lys-5'- and 'Lys-12' (H4K5ac and H4K12ac). This is necessary for cilium assembly in ciliated cells and for organization of the microtubule cytoskeleton in non-ciliated cells. Required within the NSL complex to maintain nuclear architecture stability by promoting KAT8-mediated acetylation of lamin LMNA.</text>
</comment>
<evidence type="ECO:0000256" key="9">
    <source>
        <dbReference type="ARBA" id="ARBA00023242"/>
    </source>
</evidence>
<dbReference type="OMA" id="EHETIGR"/>
<dbReference type="Proteomes" id="UP000001593">
    <property type="component" value="Unassembled WGS sequence"/>
</dbReference>
<comment type="subcellular location">
    <subcellularLocation>
        <location evidence="2">Mitochondrion</location>
    </subcellularLocation>
    <subcellularLocation>
        <location evidence="1">Nucleus</location>
    </subcellularLocation>
</comment>
<feature type="compositionally biased region" description="Acidic residues" evidence="14">
    <location>
        <begin position="123"/>
        <end position="136"/>
    </location>
</feature>
<gene>
    <name evidence="16" type="ORF">NEMVEDRAFT_v1g97651</name>
</gene>
<keyword evidence="17" id="KW-1185">Reference proteome</keyword>
<evidence type="ECO:0000313" key="16">
    <source>
        <dbReference type="EMBL" id="EDO43636.1"/>
    </source>
</evidence>
<evidence type="ECO:0000256" key="10">
    <source>
        <dbReference type="ARBA" id="ARBA00032947"/>
    </source>
</evidence>
<evidence type="ECO:0000313" key="17">
    <source>
        <dbReference type="Proteomes" id="UP000001593"/>
    </source>
</evidence>
<organism evidence="16 17">
    <name type="scientific">Nematostella vectensis</name>
    <name type="common">Starlet sea anemone</name>
    <dbReference type="NCBI Taxonomy" id="45351"/>
    <lineage>
        <taxon>Eukaryota</taxon>
        <taxon>Metazoa</taxon>
        <taxon>Cnidaria</taxon>
        <taxon>Anthozoa</taxon>
        <taxon>Hexacorallia</taxon>
        <taxon>Actiniaria</taxon>
        <taxon>Edwardsiidae</taxon>
        <taxon>Nematostella</taxon>
    </lineage>
</organism>